<dbReference type="Gene3D" id="3.30.830.10">
    <property type="entry name" value="Metalloenzyme, LuxS/M16 peptidase-like"/>
    <property type="match status" value="2"/>
</dbReference>
<dbReference type="InterPro" id="IPR001431">
    <property type="entry name" value="Pept_M16_Zn_BS"/>
</dbReference>
<dbReference type="InterPro" id="IPR050361">
    <property type="entry name" value="MPP/UQCRC_Complex"/>
</dbReference>
<dbReference type="STRING" id="1802555.A2755_03985"/>
<dbReference type="Pfam" id="PF00675">
    <property type="entry name" value="Peptidase_M16"/>
    <property type="match status" value="1"/>
</dbReference>
<organism evidence="5 6">
    <name type="scientific">Candidatus Wolfebacteria bacterium RIFCSPHIGHO2_01_FULL_48_22</name>
    <dbReference type="NCBI Taxonomy" id="1802555"/>
    <lineage>
        <taxon>Bacteria</taxon>
        <taxon>Candidatus Wolfeibacteriota</taxon>
    </lineage>
</organism>
<proteinExistence type="inferred from homology"/>
<dbReference type="PANTHER" id="PTHR11851">
    <property type="entry name" value="METALLOPROTEASE"/>
    <property type="match status" value="1"/>
</dbReference>
<sequence>MKVIQKKLPNSIRLILVPLKDSLSVTTAVFVEAGSAYEQKKISGLSHFLEHMMFKGTTRRPTARAISTELENLGASYNAFTDFDLTGYYATVAPRNFDKAFDVVADMYLHPLLDPKEIEKEKGVIVEEIRMYEDLPQYKASETLDALMHGDQPSGWSIVGTEKTVTSFNRKNFQDYIAKHYIAEKTIIVVAGNFDPAYAYAEAKKHFAAARKGKVYDRVPYKKHTGRHISIVHKKLDQSTFMAGFHAVPMKSDERFKVAILAAILGGGMGSRLFQKIREEMGAAYFIGMGTSFNANHGVAYVKGGINHGKLRDVFSALCEELQKIHEGAAKDELTRAKEYTVGNFLLSLESPSELGTYYGYQEATMGKTLPPQEAAKHMRAVTQDDIKRIARKYLTKENFHFSLVGPYEKAEEKKYEELYRKNWA</sequence>
<dbReference type="SUPFAM" id="SSF63411">
    <property type="entry name" value="LuxS/MPP-like metallohydrolase"/>
    <property type="match status" value="2"/>
</dbReference>
<comment type="caution">
    <text evidence="5">The sequence shown here is derived from an EMBL/GenBank/DDBJ whole genome shotgun (WGS) entry which is preliminary data.</text>
</comment>
<dbReference type="GO" id="GO:0046872">
    <property type="term" value="F:metal ion binding"/>
    <property type="evidence" value="ECO:0007669"/>
    <property type="project" value="InterPro"/>
</dbReference>
<protein>
    <recommendedName>
        <fullName evidence="7">Peptidase M16</fullName>
    </recommendedName>
</protein>
<dbReference type="InterPro" id="IPR007863">
    <property type="entry name" value="Peptidase_M16_C"/>
</dbReference>
<evidence type="ECO:0000313" key="5">
    <source>
        <dbReference type="EMBL" id="OGM90322.1"/>
    </source>
</evidence>
<evidence type="ECO:0000313" key="6">
    <source>
        <dbReference type="Proteomes" id="UP000177029"/>
    </source>
</evidence>
<dbReference type="InterPro" id="IPR011249">
    <property type="entry name" value="Metalloenz_LuxS/M16"/>
</dbReference>
<evidence type="ECO:0000259" key="4">
    <source>
        <dbReference type="Pfam" id="PF05193"/>
    </source>
</evidence>
<evidence type="ECO:0000259" key="3">
    <source>
        <dbReference type="Pfam" id="PF00675"/>
    </source>
</evidence>
<dbReference type="EMBL" id="MGIP01000026">
    <property type="protein sequence ID" value="OGM90322.1"/>
    <property type="molecule type" value="Genomic_DNA"/>
</dbReference>
<name>A0A1F8DPG0_9BACT</name>
<dbReference type="PROSITE" id="PS00143">
    <property type="entry name" value="INSULINASE"/>
    <property type="match status" value="1"/>
</dbReference>
<dbReference type="Proteomes" id="UP000177029">
    <property type="component" value="Unassembled WGS sequence"/>
</dbReference>
<evidence type="ECO:0000256" key="2">
    <source>
        <dbReference type="RuleBase" id="RU004447"/>
    </source>
</evidence>
<dbReference type="GO" id="GO:0004222">
    <property type="term" value="F:metalloendopeptidase activity"/>
    <property type="evidence" value="ECO:0007669"/>
    <property type="project" value="InterPro"/>
</dbReference>
<dbReference type="Pfam" id="PF05193">
    <property type="entry name" value="Peptidase_M16_C"/>
    <property type="match status" value="1"/>
</dbReference>
<dbReference type="InterPro" id="IPR011765">
    <property type="entry name" value="Pept_M16_N"/>
</dbReference>
<gene>
    <name evidence="5" type="ORF">A2755_03985</name>
</gene>
<accession>A0A1F8DPG0</accession>
<reference evidence="5 6" key="1">
    <citation type="journal article" date="2016" name="Nat. Commun.">
        <title>Thousands of microbial genomes shed light on interconnected biogeochemical processes in an aquifer system.</title>
        <authorList>
            <person name="Anantharaman K."/>
            <person name="Brown C.T."/>
            <person name="Hug L.A."/>
            <person name="Sharon I."/>
            <person name="Castelle C.J."/>
            <person name="Probst A.J."/>
            <person name="Thomas B.C."/>
            <person name="Singh A."/>
            <person name="Wilkins M.J."/>
            <person name="Karaoz U."/>
            <person name="Brodie E.L."/>
            <person name="Williams K.H."/>
            <person name="Hubbard S.S."/>
            <person name="Banfield J.F."/>
        </authorList>
    </citation>
    <scope>NUCLEOTIDE SEQUENCE [LARGE SCALE GENOMIC DNA]</scope>
</reference>
<evidence type="ECO:0008006" key="7">
    <source>
        <dbReference type="Google" id="ProtNLM"/>
    </source>
</evidence>
<dbReference type="PANTHER" id="PTHR11851:SF49">
    <property type="entry name" value="MITOCHONDRIAL-PROCESSING PEPTIDASE SUBUNIT ALPHA"/>
    <property type="match status" value="1"/>
</dbReference>
<comment type="similarity">
    <text evidence="1 2">Belongs to the peptidase M16 family.</text>
</comment>
<feature type="domain" description="Peptidase M16 C-terminal" evidence="4">
    <location>
        <begin position="167"/>
        <end position="339"/>
    </location>
</feature>
<feature type="domain" description="Peptidase M16 N-terminal" evidence="3">
    <location>
        <begin position="24"/>
        <end position="161"/>
    </location>
</feature>
<dbReference type="GO" id="GO:0006508">
    <property type="term" value="P:proteolysis"/>
    <property type="evidence" value="ECO:0007669"/>
    <property type="project" value="InterPro"/>
</dbReference>
<dbReference type="AlphaFoldDB" id="A0A1F8DPG0"/>
<evidence type="ECO:0000256" key="1">
    <source>
        <dbReference type="ARBA" id="ARBA00007261"/>
    </source>
</evidence>